<dbReference type="InterPro" id="IPR008979">
    <property type="entry name" value="Galactose-bd-like_sf"/>
</dbReference>
<dbReference type="Pfam" id="PF00754">
    <property type="entry name" value="F5_F8_type_C"/>
    <property type="match status" value="1"/>
</dbReference>
<dbReference type="Pfam" id="PF00703">
    <property type="entry name" value="Glyco_hydro_2"/>
    <property type="match status" value="1"/>
</dbReference>
<dbReference type="Gene3D" id="2.60.120.260">
    <property type="entry name" value="Galactose-binding domain-like"/>
    <property type="match status" value="2"/>
</dbReference>
<evidence type="ECO:0000313" key="8">
    <source>
        <dbReference type="Proteomes" id="UP000479938"/>
    </source>
</evidence>
<feature type="domain" description="F5/8 type C" evidence="6">
    <location>
        <begin position="753"/>
        <end position="890"/>
    </location>
</feature>
<evidence type="ECO:0000256" key="1">
    <source>
        <dbReference type="ARBA" id="ARBA00007401"/>
    </source>
</evidence>
<keyword evidence="5" id="KW-0812">Transmembrane</keyword>
<dbReference type="InterPro" id="IPR017853">
    <property type="entry name" value="GH"/>
</dbReference>
<reference evidence="7 8" key="1">
    <citation type="submission" date="2020-02" db="EMBL/GenBank/DDBJ databases">
        <authorList>
            <person name="Criscuolo A."/>
        </authorList>
    </citation>
    <scope>NUCLEOTIDE SEQUENCE [LARGE SCALE GENOMIC DNA]</scope>
    <source>
        <strain evidence="7">CIP105534</strain>
    </source>
</reference>
<evidence type="ECO:0000256" key="4">
    <source>
        <dbReference type="SAM" id="MobiDB-lite"/>
    </source>
</evidence>
<dbReference type="SUPFAM" id="SSF51445">
    <property type="entry name" value="(Trans)glycosidases"/>
    <property type="match status" value="1"/>
</dbReference>
<evidence type="ECO:0000259" key="6">
    <source>
        <dbReference type="PROSITE" id="PS50022"/>
    </source>
</evidence>
<dbReference type="Pfam" id="PF22666">
    <property type="entry name" value="Glyco_hydro_2_N2"/>
    <property type="match status" value="1"/>
</dbReference>
<evidence type="ECO:0000256" key="3">
    <source>
        <dbReference type="ARBA" id="ARBA00023295"/>
    </source>
</evidence>
<proteinExistence type="inferred from homology"/>
<feature type="transmembrane region" description="Helical" evidence="5">
    <location>
        <begin position="53"/>
        <end position="71"/>
    </location>
</feature>
<organism evidence="7 8">
    <name type="scientific">Flavobacterium bizetiae</name>
    <dbReference type="NCBI Taxonomy" id="2704140"/>
    <lineage>
        <taxon>Bacteria</taxon>
        <taxon>Pseudomonadati</taxon>
        <taxon>Bacteroidota</taxon>
        <taxon>Flavobacteriia</taxon>
        <taxon>Flavobacteriales</taxon>
        <taxon>Flavobacteriaceae</taxon>
        <taxon>Flavobacterium</taxon>
    </lineage>
</organism>
<evidence type="ECO:0000313" key="7">
    <source>
        <dbReference type="EMBL" id="CAA9196089.1"/>
    </source>
</evidence>
<dbReference type="PANTHER" id="PTHR43536">
    <property type="entry name" value="MANNOSYLGLYCOPROTEIN ENDO-BETA-MANNOSIDASE"/>
    <property type="match status" value="1"/>
</dbReference>
<dbReference type="EMBL" id="CADCSU010000054">
    <property type="protein sequence ID" value="CAA9196089.1"/>
    <property type="molecule type" value="Genomic_DNA"/>
</dbReference>
<dbReference type="InterPro" id="IPR000421">
    <property type="entry name" value="FA58C"/>
</dbReference>
<dbReference type="SUPFAM" id="SSF49303">
    <property type="entry name" value="beta-Galactosidase/glucuronidase domain"/>
    <property type="match status" value="3"/>
</dbReference>
<evidence type="ECO:0000256" key="2">
    <source>
        <dbReference type="ARBA" id="ARBA00022801"/>
    </source>
</evidence>
<dbReference type="GO" id="GO:0005975">
    <property type="term" value="P:carbohydrate metabolic process"/>
    <property type="evidence" value="ECO:0007669"/>
    <property type="project" value="InterPro"/>
</dbReference>
<dbReference type="Pfam" id="PF18368">
    <property type="entry name" value="Ig_GlcNase"/>
    <property type="match status" value="1"/>
</dbReference>
<dbReference type="Gene3D" id="2.60.40.10">
    <property type="entry name" value="Immunoglobulins"/>
    <property type="match status" value="2"/>
</dbReference>
<keyword evidence="3" id="KW-0326">Glycosidase</keyword>
<dbReference type="PANTHER" id="PTHR43536:SF1">
    <property type="entry name" value="MANNOSYLGLYCOPROTEIN ENDO-BETA-MANNOSIDASE"/>
    <property type="match status" value="1"/>
</dbReference>
<dbReference type="SUPFAM" id="SSF49785">
    <property type="entry name" value="Galactose-binding domain-like"/>
    <property type="match status" value="2"/>
</dbReference>
<dbReference type="GO" id="GO:0004553">
    <property type="term" value="F:hydrolase activity, hydrolyzing O-glycosyl compounds"/>
    <property type="evidence" value="ECO:0007669"/>
    <property type="project" value="InterPro"/>
</dbReference>
<sequence length="1026" mass="116562">MVSHSFDCNAILDLGNNSTKFSVRKNLVQNGILFFNVYKNVNESNSNMKFNNIHFFIWLLVLNAFSLSIYAQNKVSLNSSDIVWKVKPQAEIGQDSLKIFSPNYTGSNWVNAVVPGTIFNSYVVSGLEKDPNYGDNIYQVDKTKYDRSFWYRSEFKVPANFTKETIWLNFEGINREGDVYLNGKKLATLSGMMQRGKFDITKLVRRNDKNVLAILVSIPKLPLNNYGSPTYISSAGWDWMPYVPGLNSGITDDVFLSNTDKVTIVDPWIHTNLPSNARADLEVKVELKNSSAQNQEGVLTGVIMPGNITFSKKINLEANAITSVNLSKEQFPELSIQNPKLWWPNGYGDPNLYTCQFTFKIGNTVSDEQKITFGIKKYTYDTEGGVLHVSINGKRVFLKGGNWGMSEYMLRCRGEEYDLKVKLHKEMNYNIIRNWLGSTTDDEFYQACDKYGIMVWDDFWLNANPNLPLDIHVFNSNVIEKIKRVRNHASIAVWCGNNEGLPQPPLNGWIAENIKTFDNNDRYYQPCSNTGNLSGSGLWGNKDPRFYFTKYPAAYVGTGDGPSWGLRTEIGTAVFPNIESFKKFIPEKDWWPRNDMWDKHFFGEKAFNASPDNYDKSIIERYGKPNNLEEYTIKAQLLNIETNKAMYEGWLDHMWEDASGIMIWMSQSSYPSMVWQTYDYYYDLTGAYWGVKAACEPMHIQWNSVNNSVKVINTTGTDFKNLNAEATVYNLDGKSAAKFNQKAVVDSYSNTATESFVIPFYSNQKDLAFQKNVTASSTDGGNTRDVTDGDSNSRWASKSTEDEWIYVDLENEYTVNRVVLNWENAFGKEYKIQTSTDAKNWTDASIIKEGKQGLETISFDEVKARYVRMLGIKRGSGWGYSLYDFKVFGADANTSELSPVHFIRLKLKDAQNKVISENFYWRGINMKDFTDLNKLPKANVNVSSKVVKQNGKYVVKAKVSSPSGIAFGVHIQALNDKTGAQILPAIISDSYFTLLKGESKEITVEFDEALLKNGEKLVIKAIPYNK</sequence>
<keyword evidence="5" id="KW-0472">Membrane</keyword>
<keyword evidence="2" id="KW-0378">Hydrolase</keyword>
<keyword evidence="5" id="KW-1133">Transmembrane helix</keyword>
<dbReference type="InterPro" id="IPR054593">
    <property type="entry name" value="Beta-mannosidase-like_N2"/>
</dbReference>
<dbReference type="InterPro" id="IPR006102">
    <property type="entry name" value="Ig-like_GH2"/>
</dbReference>
<dbReference type="Gene3D" id="3.20.20.80">
    <property type="entry name" value="Glycosidases"/>
    <property type="match status" value="1"/>
</dbReference>
<dbReference type="InterPro" id="IPR036156">
    <property type="entry name" value="Beta-gal/glucu_dom_sf"/>
</dbReference>
<dbReference type="InterPro" id="IPR043534">
    <property type="entry name" value="EBDG/EBM"/>
</dbReference>
<evidence type="ECO:0000256" key="5">
    <source>
        <dbReference type="SAM" id="Phobius"/>
    </source>
</evidence>
<feature type="region of interest" description="Disordered" evidence="4">
    <location>
        <begin position="774"/>
        <end position="795"/>
    </location>
</feature>
<keyword evidence="8" id="KW-1185">Reference proteome</keyword>
<dbReference type="InterPro" id="IPR041351">
    <property type="entry name" value="Ig_GlcNase"/>
</dbReference>
<dbReference type="InterPro" id="IPR013783">
    <property type="entry name" value="Ig-like_fold"/>
</dbReference>
<dbReference type="Proteomes" id="UP000479938">
    <property type="component" value="Unassembled WGS sequence"/>
</dbReference>
<accession>A0A6J4GCS2</accession>
<name>A0A6J4GCS2_9FLAO</name>
<protein>
    <recommendedName>
        <fullName evidence="6">F5/8 type C domain-containing protein</fullName>
    </recommendedName>
</protein>
<dbReference type="AlphaFoldDB" id="A0A6J4GCS2"/>
<comment type="similarity">
    <text evidence="1">Belongs to the glycosyl hydrolase 2 family.</text>
</comment>
<dbReference type="PROSITE" id="PS50022">
    <property type="entry name" value="FA58C_3"/>
    <property type="match status" value="1"/>
</dbReference>
<gene>
    <name evidence="7" type="ORF">FLA105534_00972</name>
</gene>